<reference evidence="1" key="1">
    <citation type="journal article" date="2020" name="Stud. Mycol.">
        <title>101 Dothideomycetes genomes: a test case for predicting lifestyles and emergence of pathogens.</title>
        <authorList>
            <person name="Haridas S."/>
            <person name="Albert R."/>
            <person name="Binder M."/>
            <person name="Bloem J."/>
            <person name="Labutti K."/>
            <person name="Salamov A."/>
            <person name="Andreopoulos B."/>
            <person name="Baker S."/>
            <person name="Barry K."/>
            <person name="Bills G."/>
            <person name="Bluhm B."/>
            <person name="Cannon C."/>
            <person name="Castanera R."/>
            <person name="Culley D."/>
            <person name="Daum C."/>
            <person name="Ezra D."/>
            <person name="Gonzalez J."/>
            <person name="Henrissat B."/>
            <person name="Kuo A."/>
            <person name="Liang C."/>
            <person name="Lipzen A."/>
            <person name="Lutzoni F."/>
            <person name="Magnuson J."/>
            <person name="Mondo S."/>
            <person name="Nolan M."/>
            <person name="Ohm R."/>
            <person name="Pangilinan J."/>
            <person name="Park H.-J."/>
            <person name="Ramirez L."/>
            <person name="Alfaro M."/>
            <person name="Sun H."/>
            <person name="Tritt A."/>
            <person name="Yoshinaga Y."/>
            <person name="Zwiers L.-H."/>
            <person name="Turgeon B."/>
            <person name="Goodwin S."/>
            <person name="Spatafora J."/>
            <person name="Crous P."/>
            <person name="Grigoriev I."/>
        </authorList>
    </citation>
    <scope>NUCLEOTIDE SEQUENCE</scope>
    <source>
        <strain evidence="1">CBS 121739</strain>
    </source>
</reference>
<name>A0A6A6W1G8_9PEZI</name>
<dbReference type="AlphaFoldDB" id="A0A6A6W1G8"/>
<gene>
    <name evidence="1" type="ORF">EJ05DRAFT_502879</name>
</gene>
<keyword evidence="2" id="KW-1185">Reference proteome</keyword>
<dbReference type="Proteomes" id="UP000799437">
    <property type="component" value="Unassembled WGS sequence"/>
</dbReference>
<evidence type="ECO:0000313" key="1">
    <source>
        <dbReference type="EMBL" id="KAF2755417.1"/>
    </source>
</evidence>
<proteinExistence type="predicted"/>
<dbReference type="GeneID" id="54488375"/>
<sequence>MVYIGPQWAEVKRLYAYVTIDLTPEQLNDIHIDFETGSNAKFDPLVELFIQDIQEYHGKSHSEIRRLENNAGRNNSFLLIDEHAVTDRALWYVEDHATADDVAYGCAQSTDVLWEILLKTIDIPNAFSGYECESSVLDDLQRITAFPLSAEFKQSEPFSSHGYDFGLPMVVVFLEPGDYEENTDMVLRIQHQVVWPTTDPATGNVNGCVEVPERVVRVTEQVASAWGLARTWHIPHRVEDGGRRACDDGTEFPKGTVRIRVQYTSDVSRPTYTRLEGSL</sequence>
<protein>
    <submittedName>
        <fullName evidence="1">Uncharacterized protein</fullName>
    </submittedName>
</protein>
<dbReference type="OrthoDB" id="5329332at2759"/>
<evidence type="ECO:0000313" key="2">
    <source>
        <dbReference type="Proteomes" id="UP000799437"/>
    </source>
</evidence>
<dbReference type="EMBL" id="ML996577">
    <property type="protein sequence ID" value="KAF2755417.1"/>
    <property type="molecule type" value="Genomic_DNA"/>
</dbReference>
<accession>A0A6A6W1G8</accession>
<dbReference type="RefSeq" id="XP_033597868.1">
    <property type="nucleotide sequence ID" value="XM_033747321.1"/>
</dbReference>
<organism evidence="1 2">
    <name type="scientific">Pseudovirgaria hyperparasitica</name>
    <dbReference type="NCBI Taxonomy" id="470096"/>
    <lineage>
        <taxon>Eukaryota</taxon>
        <taxon>Fungi</taxon>
        <taxon>Dikarya</taxon>
        <taxon>Ascomycota</taxon>
        <taxon>Pezizomycotina</taxon>
        <taxon>Dothideomycetes</taxon>
        <taxon>Dothideomycetes incertae sedis</taxon>
        <taxon>Acrospermales</taxon>
        <taxon>Acrospermaceae</taxon>
        <taxon>Pseudovirgaria</taxon>
    </lineage>
</organism>